<keyword evidence="3 6" id="KW-0812">Transmembrane</keyword>
<name>A0AAV5U393_9BILA</name>
<evidence type="ECO:0000313" key="8">
    <source>
        <dbReference type="Proteomes" id="UP001432027"/>
    </source>
</evidence>
<dbReference type="PRINTS" id="PR00698">
    <property type="entry name" value="TMPROTEINSRG"/>
</dbReference>
<organism evidence="7 8">
    <name type="scientific">Pristionchus entomophagus</name>
    <dbReference type="NCBI Taxonomy" id="358040"/>
    <lineage>
        <taxon>Eukaryota</taxon>
        <taxon>Metazoa</taxon>
        <taxon>Ecdysozoa</taxon>
        <taxon>Nematoda</taxon>
        <taxon>Chromadorea</taxon>
        <taxon>Rhabditida</taxon>
        <taxon>Rhabditina</taxon>
        <taxon>Diplogasteromorpha</taxon>
        <taxon>Diplogasteroidea</taxon>
        <taxon>Neodiplogasteridae</taxon>
        <taxon>Pristionchus</taxon>
    </lineage>
</organism>
<feature type="transmembrane region" description="Helical" evidence="6">
    <location>
        <begin position="247"/>
        <end position="266"/>
    </location>
</feature>
<evidence type="ECO:0000256" key="2">
    <source>
        <dbReference type="ARBA" id="ARBA00005692"/>
    </source>
</evidence>
<dbReference type="Pfam" id="PF02118">
    <property type="entry name" value="Srg"/>
    <property type="match status" value="1"/>
</dbReference>
<feature type="non-terminal residue" evidence="7">
    <location>
        <position position="299"/>
    </location>
</feature>
<feature type="transmembrane region" description="Helical" evidence="6">
    <location>
        <begin position="209"/>
        <end position="227"/>
    </location>
</feature>
<evidence type="ECO:0000313" key="7">
    <source>
        <dbReference type="EMBL" id="GMT00899.1"/>
    </source>
</evidence>
<keyword evidence="8" id="KW-1185">Reference proteome</keyword>
<gene>
    <name evidence="7" type="ORF">PENTCL1PPCAC_23073</name>
</gene>
<feature type="non-terminal residue" evidence="7">
    <location>
        <position position="1"/>
    </location>
</feature>
<dbReference type="GO" id="GO:0004888">
    <property type="term" value="F:transmembrane signaling receptor activity"/>
    <property type="evidence" value="ECO:0007669"/>
    <property type="project" value="InterPro"/>
</dbReference>
<evidence type="ECO:0000256" key="1">
    <source>
        <dbReference type="ARBA" id="ARBA00004141"/>
    </source>
</evidence>
<keyword evidence="5 6" id="KW-0472">Membrane</keyword>
<evidence type="ECO:0000256" key="5">
    <source>
        <dbReference type="ARBA" id="ARBA00023136"/>
    </source>
</evidence>
<feature type="transmembrane region" description="Helical" evidence="6">
    <location>
        <begin position="176"/>
        <end position="197"/>
    </location>
</feature>
<dbReference type="AlphaFoldDB" id="A0AAV5U393"/>
<sequence>VSQITIETLLAIPSFSIYIFLFRSYLKRRPRILNDSFFTLYLVSAALSMVFFFMNLIFMRIPGIGILCDPIMNSPLSQSTYILSFPYFALYYLPYAMIFSNIAISLNRMCSVLFVVDFVKMWVYITPMAVLLIFFLPLSLSWHLIISPAYYSDVANGLGMNYDKVVNYPKNSMISLITYLSSAGIVTLSTLITALRMTQMVKRHKKSEVSLLLVGALQSFGTLLMAAHSLHMYNHFSEFLYQKRFVIVDYQCFCSAWTLLLLSANVRKEIRRSLLNQLNKTGTVKSSLGKGHSKLSIND</sequence>
<reference evidence="7" key="1">
    <citation type="submission" date="2023-10" db="EMBL/GenBank/DDBJ databases">
        <title>Genome assembly of Pristionchus species.</title>
        <authorList>
            <person name="Yoshida K."/>
            <person name="Sommer R.J."/>
        </authorList>
    </citation>
    <scope>NUCLEOTIDE SEQUENCE</scope>
    <source>
        <strain evidence="7">RS0144</strain>
    </source>
</reference>
<evidence type="ECO:0000256" key="3">
    <source>
        <dbReference type="ARBA" id="ARBA00022692"/>
    </source>
</evidence>
<keyword evidence="4 6" id="KW-1133">Transmembrane helix</keyword>
<comment type="caution">
    <text evidence="7">The sequence shown here is derived from an EMBL/GenBank/DDBJ whole genome shotgun (WGS) entry which is preliminary data.</text>
</comment>
<protein>
    <recommendedName>
        <fullName evidence="6">Serpentine receptor class gamma</fullName>
    </recommendedName>
</protein>
<dbReference type="Proteomes" id="UP001432027">
    <property type="component" value="Unassembled WGS sequence"/>
</dbReference>
<feature type="transmembrane region" description="Helical" evidence="6">
    <location>
        <begin position="6"/>
        <end position="26"/>
    </location>
</feature>
<dbReference type="PANTHER" id="PTHR31627:SF43">
    <property type="entry name" value="SERPENTINE RECEPTOR CLASS GAMMA-15"/>
    <property type="match status" value="1"/>
</dbReference>
<dbReference type="GO" id="GO:0016020">
    <property type="term" value="C:membrane"/>
    <property type="evidence" value="ECO:0007669"/>
    <property type="project" value="UniProtKB-SubCell"/>
</dbReference>
<evidence type="ECO:0000256" key="4">
    <source>
        <dbReference type="ARBA" id="ARBA00022989"/>
    </source>
</evidence>
<feature type="transmembrane region" description="Helical" evidence="6">
    <location>
        <begin position="38"/>
        <end position="61"/>
    </location>
</feature>
<comment type="subcellular location">
    <subcellularLocation>
        <location evidence="1">Membrane</location>
        <topology evidence="1">Multi-pass membrane protein</topology>
    </subcellularLocation>
</comment>
<dbReference type="PANTHER" id="PTHR31627">
    <property type="entry name" value="SERPENTINE RECEPTOR CLASS GAMMA-RELATED"/>
    <property type="match status" value="1"/>
</dbReference>
<dbReference type="EMBL" id="BTSX01000005">
    <property type="protein sequence ID" value="GMT00899.1"/>
    <property type="molecule type" value="Genomic_DNA"/>
</dbReference>
<feature type="transmembrane region" description="Helical" evidence="6">
    <location>
        <begin position="81"/>
        <end position="100"/>
    </location>
</feature>
<accession>A0AAV5U393</accession>
<dbReference type="InterPro" id="IPR000609">
    <property type="entry name" value="7TM_GPCR_serpentine_rcpt_Srg"/>
</dbReference>
<proteinExistence type="inferred from homology"/>
<comment type="similarity">
    <text evidence="2 6">Belongs to the nematode receptor-like protein srg family.</text>
</comment>
<dbReference type="InterPro" id="IPR051119">
    <property type="entry name" value="Nematode_SR-like"/>
</dbReference>
<feature type="transmembrane region" description="Helical" evidence="6">
    <location>
        <begin position="121"/>
        <end position="145"/>
    </location>
</feature>
<evidence type="ECO:0000256" key="6">
    <source>
        <dbReference type="RuleBase" id="RU280813"/>
    </source>
</evidence>
<dbReference type="GO" id="GO:0007606">
    <property type="term" value="P:sensory perception of chemical stimulus"/>
    <property type="evidence" value="ECO:0007669"/>
    <property type="project" value="UniProtKB-UniRule"/>
</dbReference>